<evidence type="ECO:0000313" key="11">
    <source>
        <dbReference type="EMBL" id="CAE0154404.1"/>
    </source>
</evidence>
<organism evidence="11">
    <name type="scientific">Prasinoderma singulare</name>
    <dbReference type="NCBI Taxonomy" id="676789"/>
    <lineage>
        <taxon>Eukaryota</taxon>
        <taxon>Viridiplantae</taxon>
        <taxon>Prasinodermophyta</taxon>
        <taxon>Prasinodermophyceae</taxon>
        <taxon>Prasinodermales</taxon>
        <taxon>Prasinodermaceae</taxon>
        <taxon>Prasinoderma</taxon>
    </lineage>
</organism>
<evidence type="ECO:0000313" key="10">
    <source>
        <dbReference type="EMBL" id="CAE0154402.1"/>
    </source>
</evidence>
<evidence type="ECO:0000256" key="2">
    <source>
        <dbReference type="ARBA" id="ARBA00022448"/>
    </source>
</evidence>
<proteinExistence type="predicted"/>
<dbReference type="SMART" id="SM00799">
    <property type="entry name" value="DENN"/>
    <property type="match status" value="1"/>
</dbReference>
<dbReference type="AlphaFoldDB" id="A0A7S3C680"/>
<keyword evidence="4" id="KW-1133">Transmembrane helix</keyword>
<dbReference type="InterPro" id="IPR001194">
    <property type="entry name" value="cDENN_dom"/>
</dbReference>
<evidence type="ECO:0000256" key="3">
    <source>
        <dbReference type="ARBA" id="ARBA00022692"/>
    </source>
</evidence>
<dbReference type="CDD" id="cd00038">
    <property type="entry name" value="CAP_ED"/>
    <property type="match status" value="3"/>
</dbReference>
<name>A0A7S3C680_9VIRI</name>
<evidence type="ECO:0000256" key="8">
    <source>
        <dbReference type="ARBA" id="ARBA00023303"/>
    </source>
</evidence>
<feature type="domain" description="Cyclic nucleotide-binding" evidence="9">
    <location>
        <begin position="437"/>
        <end position="546"/>
    </location>
</feature>
<dbReference type="InterPro" id="IPR014710">
    <property type="entry name" value="RmlC-like_jellyroll"/>
</dbReference>
<evidence type="ECO:0000256" key="6">
    <source>
        <dbReference type="ARBA" id="ARBA00023136"/>
    </source>
</evidence>
<keyword evidence="6" id="KW-0472">Membrane</keyword>
<evidence type="ECO:0000256" key="4">
    <source>
        <dbReference type="ARBA" id="ARBA00022989"/>
    </source>
</evidence>
<dbReference type="EMBL" id="HBHY01022834">
    <property type="protein sequence ID" value="CAE0154402.1"/>
    <property type="molecule type" value="Transcribed_RNA"/>
</dbReference>
<dbReference type="PROSITE" id="PS50042">
    <property type="entry name" value="CNMP_BINDING_3"/>
    <property type="match status" value="3"/>
</dbReference>
<evidence type="ECO:0000256" key="1">
    <source>
        <dbReference type="ARBA" id="ARBA00004141"/>
    </source>
</evidence>
<dbReference type="GO" id="GO:0044877">
    <property type="term" value="F:protein-containing complex binding"/>
    <property type="evidence" value="ECO:0007669"/>
    <property type="project" value="TreeGrafter"/>
</dbReference>
<dbReference type="InterPro" id="IPR018488">
    <property type="entry name" value="cNMP-bd_CS"/>
</dbReference>
<feature type="domain" description="Cyclic nucleotide-binding" evidence="9">
    <location>
        <begin position="752"/>
        <end position="855"/>
    </location>
</feature>
<dbReference type="Pfam" id="PF00027">
    <property type="entry name" value="cNMP_binding"/>
    <property type="match status" value="2"/>
</dbReference>
<dbReference type="GO" id="GO:0016020">
    <property type="term" value="C:membrane"/>
    <property type="evidence" value="ECO:0007669"/>
    <property type="project" value="UniProtKB-SubCell"/>
</dbReference>
<gene>
    <name evidence="10" type="ORF">PSIN1315_LOCUS14652</name>
    <name evidence="11" type="ORF">PSIN1315_LOCUS14653</name>
</gene>
<dbReference type="InterPro" id="IPR000595">
    <property type="entry name" value="cNMP-bd_dom"/>
</dbReference>
<dbReference type="GO" id="GO:0005221">
    <property type="term" value="F:intracellularly cyclic nucleotide-activated monoatomic cation channel activity"/>
    <property type="evidence" value="ECO:0007669"/>
    <property type="project" value="InterPro"/>
</dbReference>
<keyword evidence="8" id="KW-0407">Ion channel</keyword>
<dbReference type="PANTHER" id="PTHR45638:SF11">
    <property type="entry name" value="CYCLIC NUCLEOTIDE-GATED CATION CHANNEL SUBUNIT A"/>
    <property type="match status" value="1"/>
</dbReference>
<dbReference type="InterPro" id="IPR018490">
    <property type="entry name" value="cNMP-bd_dom_sf"/>
</dbReference>
<dbReference type="Gene3D" id="2.60.120.10">
    <property type="entry name" value="Jelly Rolls"/>
    <property type="match status" value="3"/>
</dbReference>
<dbReference type="SMART" id="SM00100">
    <property type="entry name" value="cNMP"/>
    <property type="match status" value="3"/>
</dbReference>
<evidence type="ECO:0000259" key="9">
    <source>
        <dbReference type="PROSITE" id="PS50042"/>
    </source>
</evidence>
<keyword evidence="5" id="KW-0406">Ion transport</keyword>
<keyword evidence="3" id="KW-0812">Transmembrane</keyword>
<evidence type="ECO:0000256" key="5">
    <source>
        <dbReference type="ARBA" id="ARBA00023065"/>
    </source>
</evidence>
<keyword evidence="7" id="KW-1071">Ligand-gated ion channel</keyword>
<dbReference type="SUPFAM" id="SSF51206">
    <property type="entry name" value="cAMP-binding domain-like"/>
    <property type="match status" value="3"/>
</dbReference>
<comment type="subcellular location">
    <subcellularLocation>
        <location evidence="1">Membrane</location>
        <topology evidence="1">Multi-pass membrane protein</topology>
    </subcellularLocation>
</comment>
<accession>A0A7S3C680</accession>
<protein>
    <recommendedName>
        <fullName evidence="9">Cyclic nucleotide-binding domain-containing protein</fullName>
    </recommendedName>
</protein>
<dbReference type="InterPro" id="IPR043153">
    <property type="entry name" value="DENN_C"/>
</dbReference>
<sequence>MGAGGQRRYVVTRRVYVLLTRQALFATSWGVLHALAERRRLHSIAALCAGVGGLPSAEETLRRFHGLEVPMRGERGIFEQGPGCRDVEVPRAAVPDEAVDAAAHAVLRLGAGALPMQDGMPPRRWSQEAEEASALEPWAVPALCASLSVDNIVLLMSAALLEYQVFVTAKNLGVLTASVVALAPLLWPLLPMAHLVPLTAAVGDFERRLLKAGRHQRRSIGFVAGTCAPERLTKAAGVSKERMVIVDLGTNRVRAPMSLVPLPGAEALAEMLRPSHQVLWDTARVAAREGLADDGGTRGGGMLGGLGLLRRAPTFATGSESAYMSRAAPGRPLHAVTLEQTRAAADFVGVMRGYIARLMRYAEGHVITQAVPSGDGGTEKLRLFLRAALLEGVSGASKGNKDWMEALCETRLLEDFIRAHQPSHLDILGRTLVRLPSLSGLSFQSIQQILDALKPIKLRKGKYVFRQGAPSDGVYFVTRGTCGVYVAKADAEGRLRLPGERVALLETGSFFGEMSTRRTGRTASIIVESHRCELMHLAKEDWDGILVRDSNFAEKVATTAEGRFQENAMHEAARIVNVCTLFSQGNEGTSVARALFPLMQLRTIQPCELIVRRGEVGREMFFVYDGIVEVLLPAAAQQTWLDVGTGAQAGPPPPLRERTVRLTLGDFFGEGALVRPDSRRNADVRAGDKGAQVLCLAENDFARVMQGFPKTLRAIRRTATHRQASTMFLTRGSAQLLQECPFLKDHPELCDELFEDLTLETRNAGEVICAAGDVGNAMWFVHSGECLVELGRTSAPAAHEGAAARVSSYGERVVVLDTGSYFGEMALLREDSRRVATVRAGRDGCQVLRLDHATFLEGLKRHPSALEAVKAVAEARLQEIEQTTE</sequence>
<feature type="domain" description="Cyclic nucleotide-binding" evidence="9">
    <location>
        <begin position="595"/>
        <end position="705"/>
    </location>
</feature>
<dbReference type="PROSITE" id="PS00888">
    <property type="entry name" value="CNMP_BINDING_1"/>
    <property type="match status" value="1"/>
</dbReference>
<reference evidence="11" key="1">
    <citation type="submission" date="2021-01" db="EMBL/GenBank/DDBJ databases">
        <authorList>
            <person name="Corre E."/>
            <person name="Pelletier E."/>
            <person name="Niang G."/>
            <person name="Scheremetjew M."/>
            <person name="Finn R."/>
            <person name="Kale V."/>
            <person name="Holt S."/>
            <person name="Cochrane G."/>
            <person name="Meng A."/>
            <person name="Brown T."/>
            <person name="Cohen L."/>
        </authorList>
    </citation>
    <scope>NUCLEOTIDE SEQUENCE</scope>
    <source>
        <strain evidence="11">RCC927</strain>
    </source>
</reference>
<dbReference type="PANTHER" id="PTHR45638">
    <property type="entry name" value="CYCLIC NUCLEOTIDE-GATED CATION CHANNEL SUBUNIT A"/>
    <property type="match status" value="1"/>
</dbReference>
<dbReference type="InterPro" id="IPR050866">
    <property type="entry name" value="CNG_cation_channel"/>
</dbReference>
<dbReference type="Gene3D" id="3.40.50.11500">
    <property type="match status" value="1"/>
</dbReference>
<keyword evidence="2" id="KW-0813">Transport</keyword>
<evidence type="ECO:0000256" key="7">
    <source>
        <dbReference type="ARBA" id="ARBA00023286"/>
    </source>
</evidence>
<dbReference type="EMBL" id="HBHY01022835">
    <property type="protein sequence ID" value="CAE0154404.1"/>
    <property type="molecule type" value="Transcribed_RNA"/>
</dbReference>